<dbReference type="CDD" id="cd11393">
    <property type="entry name" value="bHLH_AtbHLH_like"/>
    <property type="match status" value="1"/>
</dbReference>
<dbReference type="GO" id="GO:0003677">
    <property type="term" value="F:DNA binding"/>
    <property type="evidence" value="ECO:0007669"/>
    <property type="project" value="UniProtKB-KW"/>
</dbReference>
<dbReference type="InterPro" id="IPR045239">
    <property type="entry name" value="bHLH95_bHLH"/>
</dbReference>
<proteinExistence type="predicted"/>
<feature type="coiled-coil region" evidence="2">
    <location>
        <begin position="49"/>
        <end position="76"/>
    </location>
</feature>
<comment type="caution">
    <text evidence="3">The sequence shown here is derived from an EMBL/GenBank/DDBJ whole genome shotgun (WGS) entry which is preliminary data.</text>
</comment>
<evidence type="ECO:0008006" key="5">
    <source>
        <dbReference type="Google" id="ProtNLM"/>
    </source>
</evidence>
<keyword evidence="1" id="KW-0238">DNA-binding</keyword>
<dbReference type="Proteomes" id="UP000467840">
    <property type="component" value="Chromosome 11"/>
</dbReference>
<sequence length="148" mass="17227">MGVVAFDIKTDTASVLLEAMEYIQFLHEQVLSAPYLQSIPAAQLQLSEFDEEDKQIQEADEEYIDVEENQKKFETVLEEDQQINAGFQQRFDNTIQENVSAIDATDEELQQVLCQYWERFKWKESSAEVVERHGPMKNDQNFKNALKS</sequence>
<evidence type="ECO:0000256" key="2">
    <source>
        <dbReference type="SAM" id="Coils"/>
    </source>
</evidence>
<keyword evidence="2" id="KW-0175">Coiled coil</keyword>
<evidence type="ECO:0000256" key="1">
    <source>
        <dbReference type="ARBA" id="ARBA00023125"/>
    </source>
</evidence>
<reference evidence="3 4" key="1">
    <citation type="journal article" date="2020" name="Mol. Plant">
        <title>The Chromosome-Based Rubber Tree Genome Provides New Insights into Spurge Genome Evolution and Rubber Biosynthesis.</title>
        <authorList>
            <person name="Liu J."/>
            <person name="Shi C."/>
            <person name="Shi C.C."/>
            <person name="Li W."/>
            <person name="Zhang Q.J."/>
            <person name="Zhang Y."/>
            <person name="Li K."/>
            <person name="Lu H.F."/>
            <person name="Shi C."/>
            <person name="Zhu S.T."/>
            <person name="Xiao Z.Y."/>
            <person name="Nan H."/>
            <person name="Yue Y."/>
            <person name="Zhu X.G."/>
            <person name="Wu Y."/>
            <person name="Hong X.N."/>
            <person name="Fan G.Y."/>
            <person name="Tong Y."/>
            <person name="Zhang D."/>
            <person name="Mao C.L."/>
            <person name="Liu Y.L."/>
            <person name="Hao S.J."/>
            <person name="Liu W.Q."/>
            <person name="Lv M.Q."/>
            <person name="Zhang H.B."/>
            <person name="Liu Y."/>
            <person name="Hu-Tang G.R."/>
            <person name="Wang J.P."/>
            <person name="Wang J.H."/>
            <person name="Sun Y.H."/>
            <person name="Ni S.B."/>
            <person name="Chen W.B."/>
            <person name="Zhang X.C."/>
            <person name="Jiao Y.N."/>
            <person name="Eichler E.E."/>
            <person name="Li G.H."/>
            <person name="Liu X."/>
            <person name="Gao L.Z."/>
        </authorList>
    </citation>
    <scope>NUCLEOTIDE SEQUENCE [LARGE SCALE GENOMIC DNA]</scope>
    <source>
        <strain evidence="4">cv. GT1</strain>
        <tissue evidence="3">Leaf</tissue>
    </source>
</reference>
<evidence type="ECO:0000313" key="3">
    <source>
        <dbReference type="EMBL" id="KAF2321942.1"/>
    </source>
</evidence>
<organism evidence="3 4">
    <name type="scientific">Hevea brasiliensis</name>
    <name type="common">Para rubber tree</name>
    <name type="synonym">Siphonia brasiliensis</name>
    <dbReference type="NCBI Taxonomy" id="3981"/>
    <lineage>
        <taxon>Eukaryota</taxon>
        <taxon>Viridiplantae</taxon>
        <taxon>Streptophyta</taxon>
        <taxon>Embryophyta</taxon>
        <taxon>Tracheophyta</taxon>
        <taxon>Spermatophyta</taxon>
        <taxon>Magnoliopsida</taxon>
        <taxon>eudicotyledons</taxon>
        <taxon>Gunneridae</taxon>
        <taxon>Pentapetalae</taxon>
        <taxon>rosids</taxon>
        <taxon>fabids</taxon>
        <taxon>Malpighiales</taxon>
        <taxon>Euphorbiaceae</taxon>
        <taxon>Crotonoideae</taxon>
        <taxon>Micrandreae</taxon>
        <taxon>Hevea</taxon>
    </lineage>
</organism>
<dbReference type="EMBL" id="JAAGAX010000002">
    <property type="protein sequence ID" value="KAF2321942.1"/>
    <property type="molecule type" value="Genomic_DNA"/>
</dbReference>
<evidence type="ECO:0000313" key="4">
    <source>
        <dbReference type="Proteomes" id="UP000467840"/>
    </source>
</evidence>
<name>A0A6A6N6Z9_HEVBR</name>
<keyword evidence="4" id="KW-1185">Reference proteome</keyword>
<gene>
    <name evidence="3" type="ORF">GH714_004710</name>
</gene>
<protein>
    <recommendedName>
        <fullName evidence="5">BHLH domain-containing protein</fullName>
    </recommendedName>
</protein>
<accession>A0A6A6N6Z9</accession>
<dbReference type="AlphaFoldDB" id="A0A6A6N6Z9"/>